<proteinExistence type="predicted"/>
<reference evidence="2 3" key="1">
    <citation type="journal article" date="2014" name="PLoS Genet.">
        <title>Phylogenetically driven sequencing of extremely halophilic archaea reveals strategies for static and dynamic osmo-response.</title>
        <authorList>
            <person name="Becker E.A."/>
            <person name="Seitzer P.M."/>
            <person name="Tritt A."/>
            <person name="Larsen D."/>
            <person name="Krusor M."/>
            <person name="Yao A.I."/>
            <person name="Wu D."/>
            <person name="Madern D."/>
            <person name="Eisen J.A."/>
            <person name="Darling A.E."/>
            <person name="Facciotti M.T."/>
        </authorList>
    </citation>
    <scope>NUCLEOTIDE SEQUENCE [LARGE SCALE GENOMIC DNA]</scope>
    <source>
        <strain evidence="2 3">GA33</strain>
    </source>
</reference>
<gene>
    <name evidence="2" type="ORF">C496_12819</name>
</gene>
<dbReference type="EMBL" id="AOHW01000035">
    <property type="protein sequence ID" value="ELY40037.1"/>
    <property type="molecule type" value="Genomic_DNA"/>
</dbReference>
<dbReference type="eggNOG" id="arCOG10770">
    <property type="taxonomic scope" value="Archaea"/>
</dbReference>
<dbReference type="RefSeq" id="WP_006090435.1">
    <property type="nucleotide sequence ID" value="NZ_AOHW01000035.1"/>
</dbReference>
<sequence>MLATALAVVLGLVVTPALFIAVYFDASRIDVSKPLLWGAVAAVPFALGIGLYLFVDAAPMTGVIMTANTGIVLYAFEREVTRGDDEPAEPGELLE</sequence>
<dbReference type="PATRIC" id="fig|1114856.3.peg.2668"/>
<keyword evidence="1" id="KW-0472">Membrane</keyword>
<keyword evidence="1" id="KW-0812">Transmembrane</keyword>
<dbReference type="AlphaFoldDB" id="L9VSV5"/>
<evidence type="ECO:0000313" key="2">
    <source>
        <dbReference type="EMBL" id="ELY40037.1"/>
    </source>
</evidence>
<evidence type="ECO:0000256" key="1">
    <source>
        <dbReference type="SAM" id="Phobius"/>
    </source>
</evidence>
<accession>L9VSV5</accession>
<protein>
    <submittedName>
        <fullName evidence="2">Uncharacterized protein</fullName>
    </submittedName>
</protein>
<dbReference type="STRING" id="1114856.GCA_000383975_02987"/>
<feature type="transmembrane region" description="Helical" evidence="1">
    <location>
        <begin position="35"/>
        <end position="55"/>
    </location>
</feature>
<organism evidence="2 3">
    <name type="scientific">Natronorubrum tibetense GA33</name>
    <dbReference type="NCBI Taxonomy" id="1114856"/>
    <lineage>
        <taxon>Archaea</taxon>
        <taxon>Methanobacteriati</taxon>
        <taxon>Methanobacteriota</taxon>
        <taxon>Stenosarchaea group</taxon>
        <taxon>Halobacteria</taxon>
        <taxon>Halobacteriales</taxon>
        <taxon>Natrialbaceae</taxon>
        <taxon>Natronorubrum</taxon>
    </lineage>
</organism>
<dbReference type="Proteomes" id="UP000011599">
    <property type="component" value="Unassembled WGS sequence"/>
</dbReference>
<keyword evidence="3" id="KW-1185">Reference proteome</keyword>
<name>L9VSV5_9EURY</name>
<dbReference type="OrthoDB" id="166447at2157"/>
<comment type="caution">
    <text evidence="2">The sequence shown here is derived from an EMBL/GenBank/DDBJ whole genome shotgun (WGS) entry which is preliminary data.</text>
</comment>
<evidence type="ECO:0000313" key="3">
    <source>
        <dbReference type="Proteomes" id="UP000011599"/>
    </source>
</evidence>
<keyword evidence="1" id="KW-1133">Transmembrane helix</keyword>